<evidence type="ECO:0000313" key="1">
    <source>
        <dbReference type="EMBL" id="MBW6533167.1"/>
    </source>
</evidence>
<reference evidence="1 2" key="1">
    <citation type="submission" date="2021-07" db="EMBL/GenBank/DDBJ databases">
        <title>Sphingomonas sp.</title>
        <authorList>
            <person name="Feng G."/>
            <person name="Li J."/>
            <person name="Pan M."/>
        </authorList>
    </citation>
    <scope>NUCLEOTIDE SEQUENCE [LARGE SCALE GENOMIC DNA]</scope>
    <source>
        <strain evidence="1 2">RRHST34</strain>
    </source>
</reference>
<comment type="caution">
    <text evidence="1">The sequence shown here is derived from an EMBL/GenBank/DDBJ whole genome shotgun (WGS) entry which is preliminary data.</text>
</comment>
<dbReference type="Proteomes" id="UP000759103">
    <property type="component" value="Unassembled WGS sequence"/>
</dbReference>
<keyword evidence="2" id="KW-1185">Reference proteome</keyword>
<dbReference type="RefSeq" id="WP_219750695.1">
    <property type="nucleotide sequence ID" value="NZ_JAHXZN010000015.1"/>
</dbReference>
<name>A0ABS7BU89_9SPHN</name>
<protein>
    <submittedName>
        <fullName evidence="1">Uncharacterized protein</fullName>
    </submittedName>
</protein>
<proteinExistence type="predicted"/>
<gene>
    <name evidence="1" type="ORF">KZ820_20680</name>
</gene>
<dbReference type="EMBL" id="JAHXZN010000015">
    <property type="protein sequence ID" value="MBW6533167.1"/>
    <property type="molecule type" value="Genomic_DNA"/>
</dbReference>
<sequence length="132" mass="14295">MMTDSGSDWAMRGIAAATIIYNDPVWAEQEYAMQRGERVRGTFDPPIPAAHVDALRGRWDRANAFQDRMAAEGCKTLPDNADPSSWASVAPDMLIAGRTADRRGIRWVPAPLLAEYQALVATPLPGSADPAA</sequence>
<evidence type="ECO:0000313" key="2">
    <source>
        <dbReference type="Proteomes" id="UP000759103"/>
    </source>
</evidence>
<organism evidence="1 2">
    <name type="scientific">Sphingomonas citri</name>
    <dbReference type="NCBI Taxonomy" id="2862499"/>
    <lineage>
        <taxon>Bacteria</taxon>
        <taxon>Pseudomonadati</taxon>
        <taxon>Pseudomonadota</taxon>
        <taxon>Alphaproteobacteria</taxon>
        <taxon>Sphingomonadales</taxon>
        <taxon>Sphingomonadaceae</taxon>
        <taxon>Sphingomonas</taxon>
    </lineage>
</organism>
<accession>A0ABS7BU89</accession>